<evidence type="ECO:0000259" key="1">
    <source>
        <dbReference type="SMART" id="SM01022"/>
    </source>
</evidence>
<comment type="caution">
    <text evidence="2">The sequence shown here is derived from an EMBL/GenBank/DDBJ whole genome shotgun (WGS) entry which is preliminary data.</text>
</comment>
<dbReference type="Pfam" id="PF04266">
    <property type="entry name" value="ASCH"/>
    <property type="match status" value="1"/>
</dbReference>
<dbReference type="EMBL" id="PCWN01000007">
    <property type="protein sequence ID" value="PIR04193.1"/>
    <property type="molecule type" value="Genomic_DNA"/>
</dbReference>
<feature type="domain" description="ASCH" evidence="1">
    <location>
        <begin position="4"/>
        <end position="107"/>
    </location>
</feature>
<reference evidence="2 3" key="1">
    <citation type="submission" date="2017-09" db="EMBL/GenBank/DDBJ databases">
        <title>Depth-based differentiation of microbial function through sediment-hosted aquifers and enrichment of novel symbionts in the deep terrestrial subsurface.</title>
        <authorList>
            <person name="Probst A.J."/>
            <person name="Ladd B."/>
            <person name="Jarett J.K."/>
            <person name="Geller-Mcgrath D.E."/>
            <person name="Sieber C.M."/>
            <person name="Emerson J.B."/>
            <person name="Anantharaman K."/>
            <person name="Thomas B.C."/>
            <person name="Malmstrom R."/>
            <person name="Stieglmeier M."/>
            <person name="Klingl A."/>
            <person name="Woyke T."/>
            <person name="Ryan C.M."/>
            <person name="Banfield J.F."/>
        </authorList>
    </citation>
    <scope>NUCLEOTIDE SEQUENCE [LARGE SCALE GENOMIC DNA]</scope>
    <source>
        <strain evidence="2">CG11_big_fil_rev_8_21_14_0_20_39_34</strain>
    </source>
</reference>
<dbReference type="SMART" id="SM01022">
    <property type="entry name" value="ASCH"/>
    <property type="match status" value="1"/>
</dbReference>
<organism evidence="2 3">
    <name type="scientific">Candidatus Magasanikbacteria bacterium CG11_big_fil_rev_8_21_14_0_20_39_34</name>
    <dbReference type="NCBI Taxonomy" id="1974653"/>
    <lineage>
        <taxon>Bacteria</taxon>
        <taxon>Candidatus Magasanikiibacteriota</taxon>
    </lineage>
</organism>
<dbReference type="InterPro" id="IPR015947">
    <property type="entry name" value="PUA-like_sf"/>
</dbReference>
<evidence type="ECO:0000313" key="3">
    <source>
        <dbReference type="Proteomes" id="UP000229600"/>
    </source>
</evidence>
<evidence type="ECO:0000313" key="2">
    <source>
        <dbReference type="EMBL" id="PIR04193.1"/>
    </source>
</evidence>
<accession>A0A2H0N5M3</accession>
<name>A0A2H0N5M3_9BACT</name>
<dbReference type="Proteomes" id="UP000229600">
    <property type="component" value="Unassembled WGS sequence"/>
</dbReference>
<dbReference type="InterPro" id="IPR007374">
    <property type="entry name" value="ASCH_domain"/>
</dbReference>
<protein>
    <recommendedName>
        <fullName evidence="1">ASCH domain-containing protein</fullName>
    </recommendedName>
</protein>
<gene>
    <name evidence="2" type="ORF">COV59_03345</name>
</gene>
<dbReference type="Gene3D" id="2.30.130.30">
    <property type="entry name" value="Hypothetical protein"/>
    <property type="match status" value="1"/>
</dbReference>
<dbReference type="AlphaFoldDB" id="A0A2H0N5M3"/>
<dbReference type="SUPFAM" id="SSF88697">
    <property type="entry name" value="PUA domain-like"/>
    <property type="match status" value="1"/>
</dbReference>
<sequence>MKSIKFRENLSKLILQGEKDTTWRLFDDKDLTEGDVLNFLVWETGEEFATAKIIDVKETTFQNLTEEDWAGHEKFVSDEEMYKRYTEYYKREVTPDTKVKIIKFELV</sequence>
<proteinExistence type="predicted"/>